<dbReference type="Proteomes" id="UP000799291">
    <property type="component" value="Unassembled WGS sequence"/>
</dbReference>
<gene>
    <name evidence="1" type="ORF">K458DRAFT_395422</name>
</gene>
<organism evidence="1 2">
    <name type="scientific">Lentithecium fluviatile CBS 122367</name>
    <dbReference type="NCBI Taxonomy" id="1168545"/>
    <lineage>
        <taxon>Eukaryota</taxon>
        <taxon>Fungi</taxon>
        <taxon>Dikarya</taxon>
        <taxon>Ascomycota</taxon>
        <taxon>Pezizomycotina</taxon>
        <taxon>Dothideomycetes</taxon>
        <taxon>Pleosporomycetidae</taxon>
        <taxon>Pleosporales</taxon>
        <taxon>Massarineae</taxon>
        <taxon>Lentitheciaceae</taxon>
        <taxon>Lentithecium</taxon>
    </lineage>
</organism>
<accession>A0A6G1IJ74</accession>
<dbReference type="EMBL" id="MU005616">
    <property type="protein sequence ID" value="KAF2677949.1"/>
    <property type="molecule type" value="Genomic_DNA"/>
</dbReference>
<dbReference type="Gene3D" id="1.25.40.10">
    <property type="entry name" value="Tetratricopeptide repeat domain"/>
    <property type="match status" value="1"/>
</dbReference>
<name>A0A6G1IJ74_9PLEO</name>
<sequence>MTYGYDAKFNCFTSQQDLTRATPHSTEDPAKFSGRKDPNFCAVVNSLEMWYKDYRSGKDMPRPITQVAKKALHIEDVVVLGHDSTGNFFEIPFLPWESFRGREDVLEKMTEYFCDGQQKLPTYVPSGLNITESMLRRGASMKRIWDYDGELIDISAKKVGLLTDLVDLLQDQAKFDRAIEKLLAFSLIRPCNTGSRVRVFSINPLVQYAASEHVAPAVRTKWQRPAVLLVCHDFPFSTHIDESDNNFGDKGHEMLVHLPWILRSFDMLVANDRVSPDMKRSVTVMLLSSARFSQRQWKTEAISRAKNLTTDDKDGFLRCLVATAESSLLRSLGNYTESVATVEDYIGSTMLRNANRSIESNTRWNAQRGTLSISFAEALFRVNDKERAKAELEGWEPLDLSSLLSMKKVVAQRRGALLGRILKDHGNFQQSLAIFQQLFQEVGRVSDRSTGWQLTTFNKLFDLYCEVGRLLDAKTVLKQQMELVERRNWEELEPGRHLQLSLVEALIRRGDLKRTLPCLSKLQATFEALKEPKNHGGLLLFPLAQVLQSLNRSEEASSCLETAEEILKVEGKRFYVVGLGSNWFDYVHVLLGEVGPDCIASQDALISGTNTSSLLKAIGSERRRTSNEVTQETSQAKPIIKMGIVRSQTLREEEEKAHQASVFASRDDGSVAHAQNPADKKTSFEFLDREQVPDWDNIKDPVKITVLETGIDMTKPFFVAER</sequence>
<protein>
    <submittedName>
        <fullName evidence="1">Uncharacterized protein</fullName>
    </submittedName>
</protein>
<evidence type="ECO:0000313" key="1">
    <source>
        <dbReference type="EMBL" id="KAF2677949.1"/>
    </source>
</evidence>
<dbReference type="OrthoDB" id="5394701at2759"/>
<dbReference type="InterPro" id="IPR011990">
    <property type="entry name" value="TPR-like_helical_dom_sf"/>
</dbReference>
<reference evidence="1" key="1">
    <citation type="journal article" date="2020" name="Stud. Mycol.">
        <title>101 Dothideomycetes genomes: a test case for predicting lifestyles and emergence of pathogens.</title>
        <authorList>
            <person name="Haridas S."/>
            <person name="Albert R."/>
            <person name="Binder M."/>
            <person name="Bloem J."/>
            <person name="Labutti K."/>
            <person name="Salamov A."/>
            <person name="Andreopoulos B."/>
            <person name="Baker S."/>
            <person name="Barry K."/>
            <person name="Bills G."/>
            <person name="Bluhm B."/>
            <person name="Cannon C."/>
            <person name="Castanera R."/>
            <person name="Culley D."/>
            <person name="Daum C."/>
            <person name="Ezra D."/>
            <person name="Gonzalez J."/>
            <person name="Henrissat B."/>
            <person name="Kuo A."/>
            <person name="Liang C."/>
            <person name="Lipzen A."/>
            <person name="Lutzoni F."/>
            <person name="Magnuson J."/>
            <person name="Mondo S."/>
            <person name="Nolan M."/>
            <person name="Ohm R."/>
            <person name="Pangilinan J."/>
            <person name="Park H.-J."/>
            <person name="Ramirez L."/>
            <person name="Alfaro M."/>
            <person name="Sun H."/>
            <person name="Tritt A."/>
            <person name="Yoshinaga Y."/>
            <person name="Zwiers L.-H."/>
            <person name="Turgeon B."/>
            <person name="Goodwin S."/>
            <person name="Spatafora J."/>
            <person name="Crous P."/>
            <person name="Grigoriev I."/>
        </authorList>
    </citation>
    <scope>NUCLEOTIDE SEQUENCE</scope>
    <source>
        <strain evidence="1">CBS 122367</strain>
    </source>
</reference>
<evidence type="ECO:0000313" key="2">
    <source>
        <dbReference type="Proteomes" id="UP000799291"/>
    </source>
</evidence>
<dbReference type="AlphaFoldDB" id="A0A6G1IJ74"/>
<proteinExistence type="predicted"/>
<dbReference type="SUPFAM" id="SSF48452">
    <property type="entry name" value="TPR-like"/>
    <property type="match status" value="1"/>
</dbReference>
<keyword evidence="2" id="KW-1185">Reference proteome</keyword>